<keyword evidence="1" id="KW-0732">Signal</keyword>
<reference evidence="2 3" key="1">
    <citation type="submission" date="2016-10" db="EMBL/GenBank/DDBJ databases">
        <authorList>
            <person name="de Groot N.N."/>
        </authorList>
    </citation>
    <scope>NUCLEOTIDE SEQUENCE [LARGE SCALE GENOMIC DNA]</scope>
    <source>
        <strain evidence="2 3">JCM 21544</strain>
    </source>
</reference>
<dbReference type="Proteomes" id="UP000198706">
    <property type="component" value="Unassembled WGS sequence"/>
</dbReference>
<proteinExistence type="predicted"/>
<feature type="signal peptide" evidence="1">
    <location>
        <begin position="1"/>
        <end position="29"/>
    </location>
</feature>
<feature type="chain" id="PRO_5011569380" description="Integral membrane protein" evidence="1">
    <location>
        <begin position="30"/>
        <end position="83"/>
    </location>
</feature>
<evidence type="ECO:0000313" key="2">
    <source>
        <dbReference type="EMBL" id="SDL61823.1"/>
    </source>
</evidence>
<name>A0A1G9LJ10_9PSED</name>
<dbReference type="EMBL" id="FNFD01000025">
    <property type="protein sequence ID" value="SDL61823.1"/>
    <property type="molecule type" value="Genomic_DNA"/>
</dbReference>
<dbReference type="OrthoDB" id="5616300at2"/>
<gene>
    <name evidence="2" type="ORF">SAMN05216186_12529</name>
</gene>
<evidence type="ECO:0008006" key="4">
    <source>
        <dbReference type="Google" id="ProtNLM"/>
    </source>
</evidence>
<sequence>MSAKTSITGAALALAAAGLFASLPAQVVAEEAMVHCYGVNACKGQNDCKTAQNSCKGQGACKGQGFKSMTLAECQSAGGKVGD</sequence>
<protein>
    <recommendedName>
        <fullName evidence="4">Integral membrane protein</fullName>
    </recommendedName>
</protein>
<dbReference type="RefSeq" id="WP_084339254.1">
    <property type="nucleotide sequence ID" value="NZ_CBKZNZ010000062.1"/>
</dbReference>
<evidence type="ECO:0000313" key="3">
    <source>
        <dbReference type="Proteomes" id="UP000198706"/>
    </source>
</evidence>
<evidence type="ECO:0000256" key="1">
    <source>
        <dbReference type="SAM" id="SignalP"/>
    </source>
</evidence>
<organism evidence="2 3">
    <name type="scientific">Pseudomonas indica</name>
    <dbReference type="NCBI Taxonomy" id="137658"/>
    <lineage>
        <taxon>Bacteria</taxon>
        <taxon>Pseudomonadati</taxon>
        <taxon>Pseudomonadota</taxon>
        <taxon>Gammaproteobacteria</taxon>
        <taxon>Pseudomonadales</taxon>
        <taxon>Pseudomonadaceae</taxon>
        <taxon>Pseudomonas</taxon>
    </lineage>
</organism>
<keyword evidence="3" id="KW-1185">Reference proteome</keyword>
<dbReference type="STRING" id="137658.SAMN05216186_12529"/>
<accession>A0A1G9LJ10</accession>
<dbReference type="AlphaFoldDB" id="A0A1G9LJ10"/>